<dbReference type="CDD" id="cd06583">
    <property type="entry name" value="PGRP"/>
    <property type="match status" value="1"/>
</dbReference>
<dbReference type="GO" id="GO:0009254">
    <property type="term" value="P:peptidoglycan turnover"/>
    <property type="evidence" value="ECO:0007669"/>
    <property type="project" value="TreeGrafter"/>
</dbReference>
<reference evidence="6 7" key="1">
    <citation type="submission" date="2020-02" db="EMBL/GenBank/DDBJ databases">
        <title>Nitrogenibacter mangrovi gen. nov., sp. nov. isolated from mangrove sediment, a denitrifying betaproteobacterium.</title>
        <authorList>
            <person name="Liao H."/>
            <person name="Tian Y."/>
        </authorList>
    </citation>
    <scope>NUCLEOTIDE SEQUENCE [LARGE SCALE GENOMIC DNA]</scope>
    <source>
        <strain evidence="6 7">M9-3-2</strain>
    </source>
</reference>
<feature type="domain" description="N-acetylmuramoyl-L-alanine amidase" evidence="5">
    <location>
        <begin position="42"/>
        <end position="213"/>
    </location>
</feature>
<dbReference type="InterPro" id="IPR002502">
    <property type="entry name" value="Amidase_domain"/>
</dbReference>
<dbReference type="Pfam" id="PF01510">
    <property type="entry name" value="Amidase_2"/>
    <property type="match status" value="1"/>
</dbReference>
<dbReference type="InterPro" id="IPR036505">
    <property type="entry name" value="Amidase/PGRP_sf"/>
</dbReference>
<organism evidence="6 7">
    <name type="scientific">Nitrogeniibacter mangrovi</name>
    <dbReference type="NCBI Taxonomy" id="2016596"/>
    <lineage>
        <taxon>Bacteria</taxon>
        <taxon>Pseudomonadati</taxon>
        <taxon>Pseudomonadota</taxon>
        <taxon>Betaproteobacteria</taxon>
        <taxon>Rhodocyclales</taxon>
        <taxon>Zoogloeaceae</taxon>
        <taxon>Nitrogeniibacter</taxon>
    </lineage>
</organism>
<dbReference type="Gene3D" id="3.40.80.10">
    <property type="entry name" value="Peptidoglycan recognition protein-like"/>
    <property type="match status" value="1"/>
</dbReference>
<protein>
    <recommendedName>
        <fullName evidence="2">N-acetylmuramoyl-L-alanine amidase</fullName>
        <ecNumber evidence="2">3.5.1.28</ecNumber>
    </recommendedName>
</protein>
<dbReference type="KEGG" id="azq:G3580_12290"/>
<evidence type="ECO:0000256" key="1">
    <source>
        <dbReference type="ARBA" id="ARBA00001561"/>
    </source>
</evidence>
<dbReference type="SMART" id="SM00644">
    <property type="entry name" value="Ami_2"/>
    <property type="match status" value="1"/>
</dbReference>
<dbReference type="AlphaFoldDB" id="A0A6C1B9Y6"/>
<dbReference type="EMBL" id="CP048836">
    <property type="protein sequence ID" value="QID19829.1"/>
    <property type="molecule type" value="Genomic_DNA"/>
</dbReference>
<evidence type="ECO:0000313" key="7">
    <source>
        <dbReference type="Proteomes" id="UP000501991"/>
    </source>
</evidence>
<dbReference type="InterPro" id="IPR051206">
    <property type="entry name" value="NAMLAA_amidase_2"/>
</dbReference>
<evidence type="ECO:0000256" key="3">
    <source>
        <dbReference type="ARBA" id="ARBA00022801"/>
    </source>
</evidence>
<sequence>MRPPCEPPQRERWFIPAPRRSPMLIIDQTGKAVHSNIKQAISVAIQRRPMTHVRGIIVHQTDSPSAQSTLNSYKNGRSGAHFLIAKDGTIYQTASLLNQTWHVGRLRARCLVKMTCSPVELKLLRQFDPKAEHRREMSKHVPDRYPSNEDSIGIELVGEALPRNAPDDQRVYEAVTARQAKSLKWLILELRTTFGVPVTEVFRHPTVSRKNPSEAATATW</sequence>
<evidence type="ECO:0000259" key="5">
    <source>
        <dbReference type="SMART" id="SM00644"/>
    </source>
</evidence>
<name>A0A6C1B9Y6_9RHOO</name>
<comment type="catalytic activity">
    <reaction evidence="1">
        <text>Hydrolyzes the link between N-acetylmuramoyl residues and L-amino acid residues in certain cell-wall glycopeptides.</text>
        <dbReference type="EC" id="3.5.1.28"/>
    </reaction>
</comment>
<dbReference type="PANTHER" id="PTHR30417">
    <property type="entry name" value="N-ACETYLMURAMOYL-L-ALANINE AMIDASE AMID"/>
    <property type="match status" value="1"/>
</dbReference>
<evidence type="ECO:0000313" key="6">
    <source>
        <dbReference type="EMBL" id="QID19829.1"/>
    </source>
</evidence>
<dbReference type="EC" id="3.5.1.28" evidence="2"/>
<evidence type="ECO:0000256" key="2">
    <source>
        <dbReference type="ARBA" id="ARBA00011901"/>
    </source>
</evidence>
<proteinExistence type="predicted"/>
<dbReference type="SUPFAM" id="SSF55846">
    <property type="entry name" value="N-acetylmuramoyl-L-alanine amidase-like"/>
    <property type="match status" value="1"/>
</dbReference>
<dbReference type="PANTHER" id="PTHR30417:SF1">
    <property type="entry name" value="N-ACETYLMURAMOYL-L-ALANINE AMIDASE AMID"/>
    <property type="match status" value="1"/>
</dbReference>
<dbReference type="GO" id="GO:0071555">
    <property type="term" value="P:cell wall organization"/>
    <property type="evidence" value="ECO:0007669"/>
    <property type="project" value="UniProtKB-KW"/>
</dbReference>
<dbReference type="Proteomes" id="UP000501991">
    <property type="component" value="Chromosome"/>
</dbReference>
<dbReference type="GO" id="GO:0008745">
    <property type="term" value="F:N-acetylmuramoyl-L-alanine amidase activity"/>
    <property type="evidence" value="ECO:0007669"/>
    <property type="project" value="UniProtKB-EC"/>
</dbReference>
<gene>
    <name evidence="6" type="ORF">G3580_12290</name>
</gene>
<keyword evidence="3" id="KW-0378">Hydrolase</keyword>
<keyword evidence="4" id="KW-0961">Cell wall biogenesis/degradation</keyword>
<accession>A0A6C1B9Y6</accession>
<evidence type="ECO:0000256" key="4">
    <source>
        <dbReference type="ARBA" id="ARBA00023316"/>
    </source>
</evidence>
<dbReference type="GO" id="GO:0009253">
    <property type="term" value="P:peptidoglycan catabolic process"/>
    <property type="evidence" value="ECO:0007669"/>
    <property type="project" value="InterPro"/>
</dbReference>
<keyword evidence="7" id="KW-1185">Reference proteome</keyword>